<dbReference type="Pfam" id="PF02397">
    <property type="entry name" value="Bac_transf"/>
    <property type="match status" value="1"/>
</dbReference>
<keyword evidence="2" id="KW-1133">Transmembrane helix</keyword>
<gene>
    <name evidence="4" type="ORF">ACFFLE_07790</name>
</gene>
<dbReference type="GO" id="GO:0016740">
    <property type="term" value="F:transferase activity"/>
    <property type="evidence" value="ECO:0007669"/>
    <property type="project" value="UniProtKB-KW"/>
</dbReference>
<dbReference type="PANTHER" id="PTHR30576">
    <property type="entry name" value="COLANIC BIOSYNTHESIS UDP-GLUCOSE LIPID CARRIER TRANSFERASE"/>
    <property type="match status" value="1"/>
</dbReference>
<keyword evidence="4" id="KW-0808">Transferase</keyword>
<dbReference type="PANTHER" id="PTHR30576:SF0">
    <property type="entry name" value="UNDECAPRENYL-PHOSPHATE N-ACETYLGALACTOSAMINYL 1-PHOSPHATE TRANSFERASE-RELATED"/>
    <property type="match status" value="1"/>
</dbReference>
<organism evidence="4 5">
    <name type="scientific">Salinicoccus siamensis</name>
    <dbReference type="NCBI Taxonomy" id="381830"/>
    <lineage>
        <taxon>Bacteria</taxon>
        <taxon>Bacillati</taxon>
        <taxon>Bacillota</taxon>
        <taxon>Bacilli</taxon>
        <taxon>Bacillales</taxon>
        <taxon>Staphylococcaceae</taxon>
        <taxon>Salinicoccus</taxon>
    </lineage>
</organism>
<dbReference type="InterPro" id="IPR003362">
    <property type="entry name" value="Bact_transf"/>
</dbReference>
<keyword evidence="2" id="KW-0472">Membrane</keyword>
<dbReference type="Proteomes" id="UP001589740">
    <property type="component" value="Unassembled WGS sequence"/>
</dbReference>
<evidence type="ECO:0000256" key="1">
    <source>
        <dbReference type="ARBA" id="ARBA00006464"/>
    </source>
</evidence>
<sequence>MNHILTMKKRGKSKKSSRILNKIAKRTLDIGVSTAGLIAISPIIVYTSYRIKKEDGGPIFFKQKRSGLNNQTFEMYKFRSMRVDNKVIGTHSKNSSDPYENWNGRVPDDFVFKSASGHNPNITKSGAFIRKYSIDELPQFFNVLKGEMSIVGPRPEIIKITSHYDAEQRKRLEAKPGITGWAQVNGRSDMNHGKKIEYDLWYIENESFFLDLKILWLTFVQVLKGKGSV</sequence>
<evidence type="ECO:0000313" key="5">
    <source>
        <dbReference type="Proteomes" id="UP001589740"/>
    </source>
</evidence>
<dbReference type="EMBL" id="JBHMAH010000025">
    <property type="protein sequence ID" value="MFB9861007.1"/>
    <property type="molecule type" value="Genomic_DNA"/>
</dbReference>
<protein>
    <submittedName>
        <fullName evidence="4">Sugar transferase</fullName>
    </submittedName>
</protein>
<evidence type="ECO:0000259" key="3">
    <source>
        <dbReference type="Pfam" id="PF02397"/>
    </source>
</evidence>
<evidence type="ECO:0000313" key="4">
    <source>
        <dbReference type="EMBL" id="MFB9861007.1"/>
    </source>
</evidence>
<feature type="transmembrane region" description="Helical" evidence="2">
    <location>
        <begin position="28"/>
        <end position="49"/>
    </location>
</feature>
<comment type="similarity">
    <text evidence="1">Belongs to the bacterial sugar transferase family.</text>
</comment>
<accession>A0ABV5Z7K6</accession>
<name>A0ABV5Z7K6_9STAP</name>
<keyword evidence="5" id="KW-1185">Reference proteome</keyword>
<comment type="caution">
    <text evidence="4">The sequence shown here is derived from an EMBL/GenBank/DDBJ whole genome shotgun (WGS) entry which is preliminary data.</text>
</comment>
<evidence type="ECO:0000256" key="2">
    <source>
        <dbReference type="SAM" id="Phobius"/>
    </source>
</evidence>
<feature type="domain" description="Bacterial sugar transferase" evidence="3">
    <location>
        <begin position="25"/>
        <end position="224"/>
    </location>
</feature>
<proteinExistence type="inferred from homology"/>
<keyword evidence="2" id="KW-0812">Transmembrane</keyword>
<reference evidence="4 5" key="1">
    <citation type="submission" date="2024-09" db="EMBL/GenBank/DDBJ databases">
        <authorList>
            <person name="Sun Q."/>
            <person name="Mori K."/>
        </authorList>
    </citation>
    <scope>NUCLEOTIDE SEQUENCE [LARGE SCALE GENOMIC DNA]</scope>
    <source>
        <strain evidence="4 5">JCM 12822</strain>
    </source>
</reference>